<dbReference type="Pfam" id="PF03460">
    <property type="entry name" value="NIR_SIR_ferr"/>
    <property type="match status" value="2"/>
</dbReference>
<feature type="domain" description="Nitrite/sulphite reductase 4Fe-4S" evidence="10">
    <location>
        <begin position="416"/>
        <end position="552"/>
    </location>
</feature>
<keyword evidence="8" id="KW-0408">Iron</keyword>
<keyword evidence="9" id="KW-0411">Iron-sulfur</keyword>
<evidence type="ECO:0000256" key="6">
    <source>
        <dbReference type="ARBA" id="ARBA00022723"/>
    </source>
</evidence>
<dbReference type="AlphaFoldDB" id="A0A1N7NMR0"/>
<dbReference type="InterPro" id="IPR045169">
    <property type="entry name" value="NO2/SO3_Rdtase_4Fe4S_prot"/>
</dbReference>
<keyword evidence="13" id="KW-1185">Reference proteome</keyword>
<dbReference type="GO" id="GO:0050311">
    <property type="term" value="F:sulfite reductase (ferredoxin) activity"/>
    <property type="evidence" value="ECO:0007669"/>
    <property type="project" value="TreeGrafter"/>
</dbReference>
<dbReference type="SUPFAM" id="SSF55124">
    <property type="entry name" value="Nitrite/Sulfite reductase N-terminal domain-like"/>
    <property type="match status" value="2"/>
</dbReference>
<accession>A0A1N7NMR0</accession>
<reference evidence="13" key="1">
    <citation type="submission" date="2017-01" db="EMBL/GenBank/DDBJ databases">
        <authorList>
            <person name="Varghese N."/>
            <person name="Submissions S."/>
        </authorList>
    </citation>
    <scope>NUCLEOTIDE SEQUENCE [LARGE SCALE GENOMIC DNA]</scope>
    <source>
        <strain evidence="13">DSM 22306</strain>
    </source>
</reference>
<feature type="domain" description="Nitrite/Sulfite reductase ferredoxin-like" evidence="11">
    <location>
        <begin position="58"/>
        <end position="115"/>
    </location>
</feature>
<feature type="domain" description="Nitrite/Sulfite reductase ferredoxin-like" evidence="11">
    <location>
        <begin position="352"/>
        <end position="403"/>
    </location>
</feature>
<sequence length="557" mass="63321">MGETFMYQYNEVDQTLVDERVEQYRDQTRRYLAGELPEDEFLALRLMNGLYIQRYAPMLRVAIPYGLMSSLQLRKMAHIARTYDKGYAHFTTRTNIQYNWPKLEEVPDILAELAQVQMHAIQTSGNCIRNTTTDPYAGVHANELEDPRAYCEIIRQWSTLHPEFAYLPRKFKIAVTGSFEDRAASQVHDIGLHLVQNDAGEIGFEVLVGGGLGRTPVIGKMINEFLPKEHLLSYLDAILRVYNLNGRRDNKYKARIKILVNALGADEFRRLVDEEWQHGRDGELTLTHAEIERAKSFFTPFDYDVTAATDTSLALQQAEDKGFNTWYERNTVDHRVAGYRIVIVSLKPYLQPAGDITDAQMDLVADLAEKYSFGEIRSTHDQNLVLADVKKSDLYTVWRALEAHNLARPNIGTLLDMIVCPGFDFCSLANAKTLNIADQINERFDDLDHLYDLGDIQLNMSGCINACGHHHVADIGILGVDKKGEDWYQITLGGSSREDAALGKVLGKSVATDDVANTLEKILEVFVERRQEEELFRDTFKRIGIDPFKENVYATAH</sequence>
<dbReference type="InterPro" id="IPR045854">
    <property type="entry name" value="NO2/SO3_Rdtase_4Fe4S_sf"/>
</dbReference>
<evidence type="ECO:0000313" key="13">
    <source>
        <dbReference type="Proteomes" id="UP000185999"/>
    </source>
</evidence>
<keyword evidence="7" id="KW-0560">Oxidoreductase</keyword>
<dbReference type="GO" id="GO:0020037">
    <property type="term" value="F:heme binding"/>
    <property type="evidence" value="ECO:0007669"/>
    <property type="project" value="InterPro"/>
</dbReference>
<evidence type="ECO:0000256" key="1">
    <source>
        <dbReference type="ARBA" id="ARBA00001929"/>
    </source>
</evidence>
<dbReference type="Gene3D" id="3.30.413.10">
    <property type="entry name" value="Sulfite Reductase Hemoprotein, domain 1"/>
    <property type="match status" value="2"/>
</dbReference>
<dbReference type="EMBL" id="FTOE01000010">
    <property type="protein sequence ID" value="SIS99654.1"/>
    <property type="molecule type" value="Genomic_DNA"/>
</dbReference>
<dbReference type="STRING" id="619304.SAMN05421760_11070"/>
<keyword evidence="6" id="KW-0479">Metal-binding</keyword>
<evidence type="ECO:0000256" key="2">
    <source>
        <dbReference type="ARBA" id="ARBA00001966"/>
    </source>
</evidence>
<dbReference type="InterPro" id="IPR036136">
    <property type="entry name" value="Nit/Sulf_reduc_fer-like_dom_sf"/>
</dbReference>
<dbReference type="InterPro" id="IPR006066">
    <property type="entry name" value="NO2/SO3_Rdtase_FeS/sirohaem_BS"/>
</dbReference>
<comment type="cofactor">
    <cofactor evidence="1">
        <name>siroheme</name>
        <dbReference type="ChEBI" id="CHEBI:60052"/>
    </cofactor>
</comment>
<dbReference type="Pfam" id="PF01077">
    <property type="entry name" value="NIR_SIR"/>
    <property type="match status" value="2"/>
</dbReference>
<gene>
    <name evidence="12" type="ORF">SAMN05421760_11070</name>
</gene>
<dbReference type="SUPFAM" id="SSF56014">
    <property type="entry name" value="Nitrite and sulphite reductase 4Fe-4S domain-like"/>
    <property type="match status" value="2"/>
</dbReference>
<dbReference type="GO" id="GO:0016002">
    <property type="term" value="F:sulfite reductase activity"/>
    <property type="evidence" value="ECO:0007669"/>
    <property type="project" value="TreeGrafter"/>
</dbReference>
<keyword evidence="4" id="KW-0004">4Fe-4S</keyword>
<dbReference type="PROSITE" id="PS00365">
    <property type="entry name" value="NIR_SIR"/>
    <property type="match status" value="1"/>
</dbReference>
<evidence type="ECO:0000313" key="12">
    <source>
        <dbReference type="EMBL" id="SIS99654.1"/>
    </source>
</evidence>
<name>A0A1N7NMR0_9GAMM</name>
<evidence type="ECO:0000259" key="10">
    <source>
        <dbReference type="Pfam" id="PF01077"/>
    </source>
</evidence>
<dbReference type="PANTHER" id="PTHR11493:SF47">
    <property type="entry name" value="SULFITE REDUCTASE [NADPH] SUBUNIT BETA"/>
    <property type="match status" value="1"/>
</dbReference>
<organism evidence="12 13">
    <name type="scientific">Neptunomonas antarctica</name>
    <dbReference type="NCBI Taxonomy" id="619304"/>
    <lineage>
        <taxon>Bacteria</taxon>
        <taxon>Pseudomonadati</taxon>
        <taxon>Pseudomonadota</taxon>
        <taxon>Gammaproteobacteria</taxon>
        <taxon>Oceanospirillales</taxon>
        <taxon>Oceanospirillaceae</taxon>
        <taxon>Neptunomonas</taxon>
    </lineage>
</organism>
<dbReference type="GO" id="GO:0009337">
    <property type="term" value="C:sulfite reductase complex (NADPH)"/>
    <property type="evidence" value="ECO:0007669"/>
    <property type="project" value="TreeGrafter"/>
</dbReference>
<dbReference type="PANTHER" id="PTHR11493">
    <property type="entry name" value="SULFITE REDUCTASE [NADPH] SUBUNIT BETA-RELATED"/>
    <property type="match status" value="1"/>
</dbReference>
<dbReference type="PRINTS" id="PR00397">
    <property type="entry name" value="SIROHAEM"/>
</dbReference>
<dbReference type="GO" id="GO:0046872">
    <property type="term" value="F:metal ion binding"/>
    <property type="evidence" value="ECO:0007669"/>
    <property type="project" value="UniProtKB-KW"/>
</dbReference>
<evidence type="ECO:0000256" key="7">
    <source>
        <dbReference type="ARBA" id="ARBA00023002"/>
    </source>
</evidence>
<protein>
    <submittedName>
        <fullName evidence="12">Sulfite reductase (NADPH) hemoprotein beta-component</fullName>
    </submittedName>
</protein>
<evidence type="ECO:0000256" key="8">
    <source>
        <dbReference type="ARBA" id="ARBA00023004"/>
    </source>
</evidence>
<comment type="cofactor">
    <cofactor evidence="2">
        <name>[4Fe-4S] cluster</name>
        <dbReference type="ChEBI" id="CHEBI:49883"/>
    </cofactor>
</comment>
<dbReference type="GO" id="GO:0051539">
    <property type="term" value="F:4 iron, 4 sulfur cluster binding"/>
    <property type="evidence" value="ECO:0007669"/>
    <property type="project" value="UniProtKB-KW"/>
</dbReference>
<evidence type="ECO:0000256" key="3">
    <source>
        <dbReference type="ARBA" id="ARBA00010429"/>
    </source>
</evidence>
<dbReference type="Proteomes" id="UP000185999">
    <property type="component" value="Unassembled WGS sequence"/>
</dbReference>
<evidence type="ECO:0000256" key="9">
    <source>
        <dbReference type="ARBA" id="ARBA00023014"/>
    </source>
</evidence>
<dbReference type="Gene3D" id="3.90.480.10">
    <property type="entry name" value="Sulfite Reductase Hemoprotein,Domain 2"/>
    <property type="match status" value="1"/>
</dbReference>
<dbReference type="InterPro" id="IPR005117">
    <property type="entry name" value="NiRdtase/SiRdtase_haem-b_fer"/>
</dbReference>
<comment type="similarity">
    <text evidence="3">Belongs to the nitrite and sulfite reductase 4Fe-4S domain family.</text>
</comment>
<proteinExistence type="inferred from homology"/>
<keyword evidence="5" id="KW-0349">Heme</keyword>
<dbReference type="InterPro" id="IPR006067">
    <property type="entry name" value="NO2/SO3_Rdtase_4Fe4S_dom"/>
</dbReference>
<evidence type="ECO:0000256" key="5">
    <source>
        <dbReference type="ARBA" id="ARBA00022617"/>
    </source>
</evidence>
<evidence type="ECO:0000259" key="11">
    <source>
        <dbReference type="Pfam" id="PF03460"/>
    </source>
</evidence>
<evidence type="ECO:0000256" key="4">
    <source>
        <dbReference type="ARBA" id="ARBA00022485"/>
    </source>
</evidence>
<dbReference type="GO" id="GO:0000103">
    <property type="term" value="P:sulfate assimilation"/>
    <property type="evidence" value="ECO:0007669"/>
    <property type="project" value="TreeGrafter"/>
</dbReference>
<feature type="domain" description="Nitrite/sulphite reductase 4Fe-4S" evidence="10">
    <location>
        <begin position="124"/>
        <end position="278"/>
    </location>
</feature>